<dbReference type="Gene3D" id="3.40.50.11500">
    <property type="match status" value="1"/>
</dbReference>
<evidence type="ECO:0000259" key="2">
    <source>
        <dbReference type="PROSITE" id="PS50211"/>
    </source>
</evidence>
<dbReference type="eggNOG" id="ENOG502QSCA">
    <property type="taxonomic scope" value="Eukaryota"/>
</dbReference>
<dbReference type="InterPro" id="IPR051942">
    <property type="entry name" value="DENN_domain_containing_2"/>
</dbReference>
<proteinExistence type="predicted"/>
<gene>
    <name evidence="3" type="ORF">AMTR_s00039p00223880</name>
</gene>
<feature type="compositionally biased region" description="Basic and acidic residues" evidence="1">
    <location>
        <begin position="394"/>
        <end position="404"/>
    </location>
</feature>
<dbReference type="Gramene" id="ERN15915">
    <property type="protein sequence ID" value="ERN15915"/>
    <property type="gene ID" value="AMTR_s00039p00223880"/>
</dbReference>
<feature type="region of interest" description="Disordered" evidence="1">
    <location>
        <begin position="381"/>
        <end position="405"/>
    </location>
</feature>
<name>U5D0Y0_AMBTC</name>
<dbReference type="InterPro" id="IPR001194">
    <property type="entry name" value="cDENN_dom"/>
</dbReference>
<evidence type="ECO:0000313" key="4">
    <source>
        <dbReference type="Proteomes" id="UP000017836"/>
    </source>
</evidence>
<evidence type="ECO:0000313" key="3">
    <source>
        <dbReference type="EMBL" id="ERN15915.1"/>
    </source>
</evidence>
<dbReference type="Pfam" id="PF02141">
    <property type="entry name" value="DENN"/>
    <property type="match status" value="1"/>
</dbReference>
<feature type="domain" description="UDENN" evidence="2">
    <location>
        <begin position="150"/>
        <end position="805"/>
    </location>
</feature>
<accession>U5D0Y0</accession>
<protein>
    <recommendedName>
        <fullName evidence="2">UDENN domain-containing protein</fullName>
    </recommendedName>
</protein>
<dbReference type="AlphaFoldDB" id="U5D0Y0"/>
<dbReference type="PROSITE" id="PS50211">
    <property type="entry name" value="DENN"/>
    <property type="match status" value="1"/>
</dbReference>
<dbReference type="PANTHER" id="PTHR15288">
    <property type="entry name" value="DENN DOMAIN-CONTAINING PROTEIN 2"/>
    <property type="match status" value="1"/>
</dbReference>
<keyword evidence="4" id="KW-1185">Reference proteome</keyword>
<dbReference type="OMA" id="QLSPKIW"/>
<dbReference type="Proteomes" id="UP000017836">
    <property type="component" value="Unassembled WGS sequence"/>
</dbReference>
<organism evidence="3 4">
    <name type="scientific">Amborella trichopoda</name>
    <dbReference type="NCBI Taxonomy" id="13333"/>
    <lineage>
        <taxon>Eukaryota</taxon>
        <taxon>Viridiplantae</taxon>
        <taxon>Streptophyta</taxon>
        <taxon>Embryophyta</taxon>
        <taxon>Tracheophyta</taxon>
        <taxon>Spermatophyta</taxon>
        <taxon>Magnoliopsida</taxon>
        <taxon>Amborellales</taxon>
        <taxon>Amborellaceae</taxon>
        <taxon>Amborella</taxon>
    </lineage>
</organism>
<dbReference type="EMBL" id="KI392495">
    <property type="protein sequence ID" value="ERN15915.1"/>
    <property type="molecule type" value="Genomic_DNA"/>
</dbReference>
<dbReference type="PANTHER" id="PTHR15288:SF0">
    <property type="entry name" value="UDENN DOMAIN-CONTAINING PROTEIN"/>
    <property type="match status" value="1"/>
</dbReference>
<dbReference type="InterPro" id="IPR043153">
    <property type="entry name" value="DENN_C"/>
</dbReference>
<dbReference type="InterPro" id="IPR037516">
    <property type="entry name" value="Tripartite_DENN"/>
</dbReference>
<sequence>MESLERENDSVSPVLHPTTEEVARVAVEAVQSVRPRPSTVISSKQENNSFQRWKRQMQKAWKWGQNPRDQGGKSSFNPEILANQKRQWYQLHSHALERKQYSEPTSLFEHFVIVGLHSNANVEATEDAFARRKTWESEMAKSEIIDLRNAKLQYRGPPLPALEPQILFKYPPGKRLAMRAKDLPAFCFPGGVKARLMERTPSMSDLNEVVYGQEHLSRDDLSFIFSLKVADNATLYGVCLHVQEIVQRPPGILGSVSPQFQSSSSSRFLVSAPRCYCILTRVPFFELHYEMLNSIIAQERLDRITEFVNEMTLTDCVPPMVKVRERGNEIPESPNGENLNDWMAFAIPVDSVLGLAAAAAGLISDNEVQSFSFRASEPVSPVSIPASEASDLSQSREIDKDTRKSMQSYDGYVSESSDCPFDSFERQNGGYENGQASPEVGTFHCATGRTFERVGSSESLFSSVRSIGSEDDDVDEVNSGAEKNISDEEVMDWAKVHKNDLLQIVCGYHQFPIPSRGEEIVFQPLEHLQPIRYSRPSVPSLGLGGKYGDTGSPRSLLEIAEVNAKLAAAEEAFALSVWTTATVCRALSLESVLALFTGALLEKQVVVICPNLGILSATVLSIIPMIRPFEWQSLLLPVLPRKMHEFLDAPVPFVVGIQHKPAELKMKTSNLIRINVYKNQVKTCTLPSLPRQRELVSELAPIHARLACQDSIAKRHPVHKCNEAQAEAAQLFLGVMRGYLESLCSNLRSHTITNVQSNNDRVSLLLKDSFVDSFPYRDRAFVKLFVETQLFSVLSDSRLSSYESEQI</sequence>
<evidence type="ECO:0000256" key="1">
    <source>
        <dbReference type="SAM" id="MobiDB-lite"/>
    </source>
</evidence>
<dbReference type="Pfam" id="PF03456">
    <property type="entry name" value="uDENN"/>
    <property type="match status" value="1"/>
</dbReference>
<dbReference type="HOGENOM" id="CLU_011251_0_0_1"/>
<reference evidence="4" key="1">
    <citation type="journal article" date="2013" name="Science">
        <title>The Amborella genome and the evolution of flowering plants.</title>
        <authorList>
            <consortium name="Amborella Genome Project"/>
        </authorList>
    </citation>
    <scope>NUCLEOTIDE SEQUENCE [LARGE SCALE GENOMIC DNA]</scope>
</reference>
<dbReference type="InterPro" id="IPR005113">
    <property type="entry name" value="uDENN_dom"/>
</dbReference>
<dbReference type="Gene3D" id="3.30.450.200">
    <property type="match status" value="1"/>
</dbReference>
<dbReference type="SMART" id="SM00799">
    <property type="entry name" value="DENN"/>
    <property type="match status" value="1"/>
</dbReference>